<name>A0AAV2R7W2_MEGNR</name>
<evidence type="ECO:0000313" key="8">
    <source>
        <dbReference type="EMBL" id="CAL4114068.1"/>
    </source>
</evidence>
<keyword evidence="3 6" id="KW-0812">Transmembrane</keyword>
<dbReference type="InterPro" id="IPR007632">
    <property type="entry name" value="Anoctamin"/>
</dbReference>
<keyword evidence="4 6" id="KW-1133">Transmembrane helix</keyword>
<evidence type="ECO:0000313" key="9">
    <source>
        <dbReference type="Proteomes" id="UP001497623"/>
    </source>
</evidence>
<comment type="caution">
    <text evidence="8">The sequence shown here is derived from an EMBL/GenBank/DDBJ whole genome shotgun (WGS) entry which is preliminary data.</text>
</comment>
<dbReference type="AlphaFoldDB" id="A0AAV2R7W2"/>
<evidence type="ECO:0000256" key="4">
    <source>
        <dbReference type="ARBA" id="ARBA00022989"/>
    </source>
</evidence>
<dbReference type="Pfam" id="PF04547">
    <property type="entry name" value="Anoctamin"/>
    <property type="match status" value="1"/>
</dbReference>
<feature type="transmembrane region" description="Helical" evidence="6">
    <location>
        <begin position="263"/>
        <end position="282"/>
    </location>
</feature>
<feature type="transmembrane region" description="Helical" evidence="6">
    <location>
        <begin position="185"/>
        <end position="204"/>
    </location>
</feature>
<dbReference type="InterPro" id="IPR049452">
    <property type="entry name" value="Anoctamin_TM"/>
</dbReference>
<dbReference type="GO" id="GO:0005886">
    <property type="term" value="C:plasma membrane"/>
    <property type="evidence" value="ECO:0007669"/>
    <property type="project" value="TreeGrafter"/>
</dbReference>
<accession>A0AAV2R7W2</accession>
<comment type="similarity">
    <text evidence="2 6">Belongs to the anoctamin family.</text>
</comment>
<evidence type="ECO:0000259" key="7">
    <source>
        <dbReference type="Pfam" id="PF04547"/>
    </source>
</evidence>
<reference evidence="8 9" key="1">
    <citation type="submission" date="2024-05" db="EMBL/GenBank/DDBJ databases">
        <authorList>
            <person name="Wallberg A."/>
        </authorList>
    </citation>
    <scope>NUCLEOTIDE SEQUENCE [LARGE SCALE GENOMIC DNA]</scope>
</reference>
<comment type="caution">
    <text evidence="6">Lacks conserved residue(s) required for the propagation of feature annotation.</text>
</comment>
<feature type="domain" description="Anoctamin transmembrane" evidence="7">
    <location>
        <begin position="1"/>
        <end position="493"/>
    </location>
</feature>
<sequence length="518" mass="61146">MYFKFIGFYTMMLIIPSILGILSVVYSFETPMKITFFAVFNLVWATFFLEFWKRKCSVLSFKWGTLTCSIDHEVQPHYCGKGRHNIIINRYTQDYPLWKVSLKVLLSTIVVVIGAAFAMWLAVYEEEIICNITFTVAEEFRKPILEWTDLFRNGTNTFIFQHENDFEIIFQYISITVDHFLQIKLWLLNIIQFPIIQLYIYSAFQVVKEFFFEHFFDFKISTAIYATIVWVLNHLYAALAFKLTKWENHQLQGDFDWHHISKIVILEFINNFSSLFYIAFYLQDMENLKSQVSTMLIIKQIINQFEETIFPYMYKKIRKLISKKIQNNDEVKENQNCDIKKSPMITQTEKEADLECIQDAVEDYLEMFIQFGYVSLFSSAFPLAAFWAFLNNIIEIKSDAFKFCNLYKRPRVKRVRSIGVWQSAFELLGVIGVATNCALLCMSPSLQSYSTNWSPVHWVLLFVALEHMTLGVKAAVMYIVDDQPRWVREKLEENNCKSRHDVRERMISNLIHASVKEL</sequence>
<feature type="transmembrane region" description="Helical" evidence="6">
    <location>
        <begin position="458"/>
        <end position="480"/>
    </location>
</feature>
<dbReference type="PANTHER" id="PTHR12308:SF74">
    <property type="entry name" value="ANOCTAMIN"/>
    <property type="match status" value="1"/>
</dbReference>
<evidence type="ECO:0000256" key="5">
    <source>
        <dbReference type="ARBA" id="ARBA00023136"/>
    </source>
</evidence>
<evidence type="ECO:0000256" key="1">
    <source>
        <dbReference type="ARBA" id="ARBA00004141"/>
    </source>
</evidence>
<dbReference type="PANTHER" id="PTHR12308">
    <property type="entry name" value="ANOCTAMIN"/>
    <property type="match status" value="1"/>
</dbReference>
<protein>
    <recommendedName>
        <fullName evidence="6">Anoctamin</fullName>
    </recommendedName>
</protein>
<organism evidence="8 9">
    <name type="scientific">Meganyctiphanes norvegica</name>
    <name type="common">Northern krill</name>
    <name type="synonym">Thysanopoda norvegica</name>
    <dbReference type="NCBI Taxonomy" id="48144"/>
    <lineage>
        <taxon>Eukaryota</taxon>
        <taxon>Metazoa</taxon>
        <taxon>Ecdysozoa</taxon>
        <taxon>Arthropoda</taxon>
        <taxon>Crustacea</taxon>
        <taxon>Multicrustacea</taxon>
        <taxon>Malacostraca</taxon>
        <taxon>Eumalacostraca</taxon>
        <taxon>Eucarida</taxon>
        <taxon>Euphausiacea</taxon>
        <taxon>Euphausiidae</taxon>
        <taxon>Meganyctiphanes</taxon>
    </lineage>
</organism>
<proteinExistence type="inferred from homology"/>
<feature type="transmembrane region" description="Helical" evidence="6">
    <location>
        <begin position="6"/>
        <end position="27"/>
    </location>
</feature>
<gene>
    <name evidence="8" type="ORF">MNOR_LOCUS20260</name>
</gene>
<feature type="transmembrane region" description="Helical" evidence="6">
    <location>
        <begin position="34"/>
        <end position="52"/>
    </location>
</feature>
<comment type="subcellular location">
    <subcellularLocation>
        <location evidence="1 6">Membrane</location>
        <topology evidence="1 6">Multi-pass membrane protein</topology>
    </subcellularLocation>
</comment>
<feature type="transmembrane region" description="Helical" evidence="6">
    <location>
        <begin position="104"/>
        <end position="124"/>
    </location>
</feature>
<evidence type="ECO:0000256" key="2">
    <source>
        <dbReference type="ARBA" id="ARBA00009671"/>
    </source>
</evidence>
<feature type="transmembrane region" description="Helical" evidence="6">
    <location>
        <begin position="224"/>
        <end position="243"/>
    </location>
</feature>
<feature type="transmembrane region" description="Helical" evidence="6">
    <location>
        <begin position="418"/>
        <end position="446"/>
    </location>
</feature>
<keyword evidence="5 6" id="KW-0472">Membrane</keyword>
<dbReference type="EMBL" id="CAXKWB010015536">
    <property type="protein sequence ID" value="CAL4114068.1"/>
    <property type="molecule type" value="Genomic_DNA"/>
</dbReference>
<keyword evidence="9" id="KW-1185">Reference proteome</keyword>
<feature type="transmembrane region" description="Helical" evidence="6">
    <location>
        <begin position="368"/>
        <end position="390"/>
    </location>
</feature>
<evidence type="ECO:0000256" key="3">
    <source>
        <dbReference type="ARBA" id="ARBA00022692"/>
    </source>
</evidence>
<dbReference type="Proteomes" id="UP001497623">
    <property type="component" value="Unassembled WGS sequence"/>
</dbReference>
<evidence type="ECO:0000256" key="6">
    <source>
        <dbReference type="RuleBase" id="RU280814"/>
    </source>
</evidence>
<dbReference type="GO" id="GO:0005254">
    <property type="term" value="F:chloride channel activity"/>
    <property type="evidence" value="ECO:0007669"/>
    <property type="project" value="TreeGrafter"/>
</dbReference>